<proteinExistence type="predicted"/>
<gene>
    <name evidence="1" type="ORF">MNBD_GAMMA15-1661</name>
</gene>
<organism evidence="1">
    <name type="scientific">hydrothermal vent metagenome</name>
    <dbReference type="NCBI Taxonomy" id="652676"/>
    <lineage>
        <taxon>unclassified sequences</taxon>
        <taxon>metagenomes</taxon>
        <taxon>ecological metagenomes</taxon>
    </lineage>
</organism>
<evidence type="ECO:0000313" key="1">
    <source>
        <dbReference type="EMBL" id="VAW79640.1"/>
    </source>
</evidence>
<sequence length="356" mass="39548">MHLRDAKKLIKALFKRQIDTGQRFSVEIVSGPGLGKSECMEQVCKELSKDMGETVGYSPFFLSTLEQPDVRGFGLPATDADGSSIMKYTAAPWMPRAGSPKHGIVFLDEFRQAGHDVQKPAAELLLNGRVGESQLPDTWMVVAASNRESDRSGVQRELAFISNRRMEIKIQPDLASWVDWAERRGDVHWAAIAFAKTQPGLIFGDKVPDKPGPFATPRSFVKMSYLIGEMKMEMFTEAAMGLVGEGVGAAFVSFLRVVEQLPEFDEIVANPLKCRLPEKDRPDAQYATMQMIAHRVDDTNAAAAFSYLKRMDREFQVAGLKATLKRCPAVLRSKDFAGWVKDNKDLLVNTNLLNAS</sequence>
<dbReference type="InterPro" id="IPR027417">
    <property type="entry name" value="P-loop_NTPase"/>
</dbReference>
<protein>
    <recommendedName>
        <fullName evidence="2">ATPase dynein-related AAA domain-containing protein</fullName>
    </recommendedName>
</protein>
<name>A0A3B0YSH1_9ZZZZ</name>
<reference evidence="1" key="1">
    <citation type="submission" date="2018-06" db="EMBL/GenBank/DDBJ databases">
        <authorList>
            <person name="Zhirakovskaya E."/>
        </authorList>
    </citation>
    <scope>NUCLEOTIDE SEQUENCE</scope>
</reference>
<dbReference type="Gene3D" id="3.40.50.300">
    <property type="entry name" value="P-loop containing nucleotide triphosphate hydrolases"/>
    <property type="match status" value="1"/>
</dbReference>
<dbReference type="EMBL" id="UOFN01000117">
    <property type="protein sequence ID" value="VAW79640.1"/>
    <property type="molecule type" value="Genomic_DNA"/>
</dbReference>
<evidence type="ECO:0008006" key="2">
    <source>
        <dbReference type="Google" id="ProtNLM"/>
    </source>
</evidence>
<accession>A0A3B0YSH1</accession>
<dbReference type="AlphaFoldDB" id="A0A3B0YSH1"/>
<dbReference type="SUPFAM" id="SSF52540">
    <property type="entry name" value="P-loop containing nucleoside triphosphate hydrolases"/>
    <property type="match status" value="1"/>
</dbReference>